<dbReference type="EMBL" id="PVTF01000005">
    <property type="protein sequence ID" value="PRY41752.1"/>
    <property type="molecule type" value="Genomic_DNA"/>
</dbReference>
<evidence type="ECO:0000259" key="2">
    <source>
        <dbReference type="Pfam" id="PF00550"/>
    </source>
</evidence>
<dbReference type="GO" id="GO:0031177">
    <property type="term" value="F:phosphopantetheine binding"/>
    <property type="evidence" value="ECO:0007669"/>
    <property type="project" value="TreeGrafter"/>
</dbReference>
<dbReference type="InterPro" id="IPR025110">
    <property type="entry name" value="AMP-bd_C"/>
</dbReference>
<dbReference type="GO" id="GO:0044550">
    <property type="term" value="P:secondary metabolite biosynthetic process"/>
    <property type="evidence" value="ECO:0007669"/>
    <property type="project" value="TreeGrafter"/>
</dbReference>
<feature type="domain" description="AMP-dependent synthetase/ligase" evidence="1">
    <location>
        <begin position="410"/>
        <end position="754"/>
    </location>
</feature>
<dbReference type="SUPFAM" id="SSF56801">
    <property type="entry name" value="Acetyl-CoA synthetase-like"/>
    <property type="match status" value="1"/>
</dbReference>
<name>A0A2T0T7W3_9PSEU</name>
<dbReference type="InterPro" id="IPR020845">
    <property type="entry name" value="AMP-binding_CS"/>
</dbReference>
<dbReference type="PROSITE" id="PS00455">
    <property type="entry name" value="AMP_BINDING"/>
    <property type="match status" value="1"/>
</dbReference>
<dbReference type="GO" id="GO:0005737">
    <property type="term" value="C:cytoplasm"/>
    <property type="evidence" value="ECO:0007669"/>
    <property type="project" value="TreeGrafter"/>
</dbReference>
<evidence type="ECO:0000313" key="5">
    <source>
        <dbReference type="Proteomes" id="UP000239494"/>
    </source>
</evidence>
<dbReference type="Gene3D" id="3.30.300.30">
    <property type="match status" value="1"/>
</dbReference>
<protein>
    <submittedName>
        <fullName evidence="4">Amino acid adenylation domain-containing protein</fullName>
    </submittedName>
</protein>
<comment type="caution">
    <text evidence="4">The sequence shown here is derived from an EMBL/GenBank/DDBJ whole genome shotgun (WGS) entry which is preliminary data.</text>
</comment>
<feature type="domain" description="AMP-binding enzyme C-terminal" evidence="3">
    <location>
        <begin position="814"/>
        <end position="884"/>
    </location>
</feature>
<proteinExistence type="predicted"/>
<dbReference type="OrthoDB" id="2472181at2"/>
<dbReference type="Gene3D" id="3.40.50.12780">
    <property type="entry name" value="N-terminal domain of ligase-like"/>
    <property type="match status" value="1"/>
</dbReference>
<dbReference type="Pfam" id="PF00550">
    <property type="entry name" value="PP-binding"/>
    <property type="match status" value="1"/>
</dbReference>
<evidence type="ECO:0000259" key="3">
    <source>
        <dbReference type="Pfam" id="PF13193"/>
    </source>
</evidence>
<dbReference type="InterPro" id="IPR036736">
    <property type="entry name" value="ACP-like_sf"/>
</dbReference>
<dbReference type="NCBIfam" id="TIGR01733">
    <property type="entry name" value="AA-adenyl-dom"/>
    <property type="match status" value="1"/>
</dbReference>
<dbReference type="PANTHER" id="PTHR45527:SF1">
    <property type="entry name" value="FATTY ACID SYNTHASE"/>
    <property type="match status" value="1"/>
</dbReference>
<dbReference type="Gene3D" id="1.10.1200.10">
    <property type="entry name" value="ACP-like"/>
    <property type="match status" value="1"/>
</dbReference>
<dbReference type="InterPro" id="IPR010071">
    <property type="entry name" value="AA_adenyl_dom"/>
</dbReference>
<organism evidence="4 5">
    <name type="scientific">Umezawaea tangerina</name>
    <dbReference type="NCBI Taxonomy" id="84725"/>
    <lineage>
        <taxon>Bacteria</taxon>
        <taxon>Bacillati</taxon>
        <taxon>Actinomycetota</taxon>
        <taxon>Actinomycetes</taxon>
        <taxon>Pseudonocardiales</taxon>
        <taxon>Pseudonocardiaceae</taxon>
        <taxon>Umezawaea</taxon>
    </lineage>
</organism>
<dbReference type="InterPro" id="IPR042099">
    <property type="entry name" value="ANL_N_sf"/>
</dbReference>
<evidence type="ECO:0000259" key="1">
    <source>
        <dbReference type="Pfam" id="PF00501"/>
    </source>
</evidence>
<dbReference type="PANTHER" id="PTHR45527">
    <property type="entry name" value="NONRIBOSOMAL PEPTIDE SYNTHETASE"/>
    <property type="match status" value="1"/>
</dbReference>
<dbReference type="InterPro" id="IPR009081">
    <property type="entry name" value="PP-bd_ACP"/>
</dbReference>
<dbReference type="InterPro" id="IPR045851">
    <property type="entry name" value="AMP-bd_C_sf"/>
</dbReference>
<reference evidence="4 5" key="1">
    <citation type="submission" date="2018-03" db="EMBL/GenBank/DDBJ databases">
        <title>Genomic Encyclopedia of Archaeal and Bacterial Type Strains, Phase II (KMG-II): from individual species to whole genera.</title>
        <authorList>
            <person name="Goeker M."/>
        </authorList>
    </citation>
    <scope>NUCLEOTIDE SEQUENCE [LARGE SCALE GENOMIC DNA]</scope>
    <source>
        <strain evidence="4 5">DSM 44720</strain>
    </source>
</reference>
<dbReference type="CDD" id="cd05930">
    <property type="entry name" value="A_NRPS"/>
    <property type="match status" value="1"/>
</dbReference>
<evidence type="ECO:0000313" key="4">
    <source>
        <dbReference type="EMBL" id="PRY41752.1"/>
    </source>
</evidence>
<dbReference type="InterPro" id="IPR000873">
    <property type="entry name" value="AMP-dep_synth/lig_dom"/>
</dbReference>
<keyword evidence="5" id="KW-1185">Reference proteome</keyword>
<dbReference type="Pfam" id="PF13193">
    <property type="entry name" value="AMP-binding_C"/>
    <property type="match status" value="1"/>
</dbReference>
<feature type="domain" description="Carrier" evidence="2">
    <location>
        <begin position="914"/>
        <end position="955"/>
    </location>
</feature>
<sequence>MNFSEKFVLANAQEGETCLELVVEGTGVLDPAAVAEAVATAGRATRLARLVRGKGRRWVDGGRVPVVRVLDGDLFDRETLSGLPELHRPLGSGRDRPTSEVVVLTGARPALVFRVEHLVTDGTGVRLWAEQVFRALRGEEPQYLDDTANEIDLRREHSAFTARPKPDGPEVSTLPPLRAPARFGTHPQFQLRRAVNGHHPAVSAKLAVALVGLCGLDHALVSVTVDLRRHLPDVRTTDCMSFAVMLEVRRGETWQQAHEKLLRMLAENQDVTSLPPVPVLRAVLAMPPRLLRALSSVADGRIAKGKGGGVPVPFVLSHLGRLDPAAFSFEGFAVDTVYSMPMRARIAPPGITVVETNGRTEIVVSGDDVPELRARARELLDGLEAALTPAGSVLRGKDVPLPQGTLVSAFRERVAESPDAVALVGTGEPVTYAELDARSTAVANALVARGVRGGDVVGLLSGRSVGAVAGIWGVLKAGAAYLPLDTRSPDAWVRDLLADAGASVCLVDRGQVGRECLPDGCAAVVVDNLPATPGATAPEVTAEPEDLAYVIYTSGSTGRPKGVEIGHAAALAYCRYAVDAYGIDATSCFPLFTSPAFDLPITALLPPLLAGGRVALIEDEPNHRSLAAMLSDHGVNSVKLTPSHLDLIARLGLTCPDVRVAVVGGEGLPVRVAEAARAAFGPRCRVVNEYGPTEFTVGCVVHTYDPETDTDPDVPIGLPVDNTTVHLLDDLRAPVPAGEVGEIYLSGPQLARGYRGRPDLDRDAFVTLADGARAYRTGDLARVLPSGELDYLGRRDDQVKVLGHRVEPSEIVRALEEHPAVRRALVVAKARPGSSTKLACAYVVAHEPVTRKDLTAHVAALLPAHLVPSAVVFVDDLPRTANGKVDPRALPDPFATTAHVPAAEDAGRDEVADAVAGIWATVLGVHPREIAEDSDFGLLGGTSITFLSMIGEVCSTLLDAEQERRFMAGFDRVVGRPTPGNVAEAARDAMGVAVGGR</sequence>
<accession>A0A2T0T7W3</accession>
<gene>
    <name evidence="4" type="ORF">CLV43_105511</name>
</gene>
<dbReference type="Proteomes" id="UP000239494">
    <property type="component" value="Unassembled WGS sequence"/>
</dbReference>
<dbReference type="GO" id="GO:0043041">
    <property type="term" value="P:amino acid activation for nonribosomal peptide biosynthetic process"/>
    <property type="evidence" value="ECO:0007669"/>
    <property type="project" value="TreeGrafter"/>
</dbReference>
<dbReference type="AlphaFoldDB" id="A0A2T0T7W3"/>
<dbReference type="InterPro" id="IPR020459">
    <property type="entry name" value="AMP-binding"/>
</dbReference>
<dbReference type="PRINTS" id="PR00154">
    <property type="entry name" value="AMPBINDING"/>
</dbReference>
<dbReference type="Pfam" id="PF00501">
    <property type="entry name" value="AMP-binding"/>
    <property type="match status" value="1"/>
</dbReference>
<dbReference type="RefSeq" id="WP_106188734.1">
    <property type="nucleotide sequence ID" value="NZ_PVTF01000005.1"/>
</dbReference>